<sequence>MVYVSPGTVQKVSRYGQKPEGPAVCPEHRSASTACYRR</sequence>
<proteinExistence type="predicted"/>
<evidence type="ECO:0000313" key="1">
    <source>
        <dbReference type="EMBL" id="CBG70290.1"/>
    </source>
</evidence>
<organism evidence="1 2">
    <name type="scientific">Streptomyces scabiei (strain 87.22)</name>
    <dbReference type="NCBI Taxonomy" id="680198"/>
    <lineage>
        <taxon>Bacteria</taxon>
        <taxon>Bacillati</taxon>
        <taxon>Actinomycetota</taxon>
        <taxon>Actinomycetes</taxon>
        <taxon>Kitasatosporales</taxon>
        <taxon>Streptomycetaceae</taxon>
        <taxon>Streptomyces</taxon>
    </lineage>
</organism>
<name>C9ZDD2_STRSW</name>
<dbReference type="HOGENOM" id="CLU_3333770_0_0_11"/>
<accession>C9ZDD2</accession>
<keyword evidence="2" id="KW-1185">Reference proteome</keyword>
<protein>
    <submittedName>
        <fullName evidence="1">Uncharacterized protein</fullName>
    </submittedName>
</protein>
<dbReference type="EMBL" id="FN554889">
    <property type="protein sequence ID" value="CBG70290.1"/>
    <property type="molecule type" value="Genomic_DNA"/>
</dbReference>
<reference evidence="1 2" key="1">
    <citation type="journal article" date="2010" name="Mol. Plant Microbe Interact.">
        <title>Streptomyces scabies 87-22 contains a coronafacic acid-like biosynthetic cluster that contributes to plant-microbe interactions.</title>
        <authorList>
            <person name="Bignell D.R."/>
            <person name="Seipke R.F."/>
            <person name="Huguet-Tapia J.C."/>
            <person name="Chambers A.H."/>
            <person name="Parry R.J."/>
            <person name="Loria R."/>
        </authorList>
    </citation>
    <scope>NUCLEOTIDE SEQUENCE [LARGE SCALE GENOMIC DNA]</scope>
    <source>
        <strain evidence="1 2">87.22</strain>
    </source>
</reference>
<dbReference type="AlphaFoldDB" id="C9ZDD2"/>
<evidence type="ECO:0000313" key="2">
    <source>
        <dbReference type="Proteomes" id="UP000001444"/>
    </source>
</evidence>
<dbReference type="KEGG" id="scb:SCAB_31891"/>
<gene>
    <name evidence="1" type="ordered locus">SCAB_31891</name>
</gene>
<dbReference type="Proteomes" id="UP000001444">
    <property type="component" value="Chromosome"/>
</dbReference>